<name>A0AAU9QQQ2_9VIBR</name>
<proteinExistence type="predicted"/>
<dbReference type="Proteomes" id="UP001295462">
    <property type="component" value="Unassembled WGS sequence"/>
</dbReference>
<reference evidence="1" key="1">
    <citation type="submission" date="2022-01" db="EMBL/GenBank/DDBJ databases">
        <authorList>
            <person name="Lagorce A."/>
        </authorList>
    </citation>
    <scope>NUCLEOTIDE SEQUENCE</scope>
    <source>
        <strain evidence="1">Th15_F1_A12</strain>
    </source>
</reference>
<protein>
    <submittedName>
        <fullName evidence="1">Uncharacterized protein</fullName>
    </submittedName>
</protein>
<gene>
    <name evidence="1" type="ORF">THF1A12_40016</name>
</gene>
<sequence length="59" mass="6504">MRSSLDATCENQSGHDRDRLSAVSERVLTWAGALAHALYQFSGDMSVALINPLNLRTAW</sequence>
<evidence type="ECO:0000313" key="1">
    <source>
        <dbReference type="EMBL" id="CAH1599096.1"/>
    </source>
</evidence>
<organism evidence="1 2">
    <name type="scientific">Vibrio jasicida</name>
    <dbReference type="NCBI Taxonomy" id="766224"/>
    <lineage>
        <taxon>Bacteria</taxon>
        <taxon>Pseudomonadati</taxon>
        <taxon>Pseudomonadota</taxon>
        <taxon>Gammaproteobacteria</taxon>
        <taxon>Vibrionales</taxon>
        <taxon>Vibrionaceae</taxon>
        <taxon>Vibrio</taxon>
    </lineage>
</organism>
<dbReference type="AlphaFoldDB" id="A0AAU9QQQ2"/>
<comment type="caution">
    <text evidence="1">The sequence shown here is derived from an EMBL/GenBank/DDBJ whole genome shotgun (WGS) entry which is preliminary data.</text>
</comment>
<accession>A0AAU9QQQ2</accession>
<dbReference type="EMBL" id="CAKMUD010000094">
    <property type="protein sequence ID" value="CAH1599096.1"/>
    <property type="molecule type" value="Genomic_DNA"/>
</dbReference>
<evidence type="ECO:0000313" key="2">
    <source>
        <dbReference type="Proteomes" id="UP001295462"/>
    </source>
</evidence>